<dbReference type="PANTHER" id="PTHR43025:SF3">
    <property type="entry name" value="MONOGALACTOSYLDIACYLGLYCEROL SYNTHASE 1, CHLOROPLASTIC"/>
    <property type="match status" value="1"/>
</dbReference>
<evidence type="ECO:0000256" key="3">
    <source>
        <dbReference type="ARBA" id="ARBA00022676"/>
    </source>
</evidence>
<dbReference type="GO" id="GO:0016020">
    <property type="term" value="C:membrane"/>
    <property type="evidence" value="ECO:0007669"/>
    <property type="project" value="UniProtKB-SubCell"/>
</dbReference>
<dbReference type="Pfam" id="PF06925">
    <property type="entry name" value="MGDG_synth"/>
    <property type="match status" value="1"/>
</dbReference>
<evidence type="ECO:0000313" key="7">
    <source>
        <dbReference type="EMBL" id="MBC3882066.1"/>
    </source>
</evidence>
<evidence type="ECO:0000259" key="6">
    <source>
        <dbReference type="Pfam" id="PF06925"/>
    </source>
</evidence>
<dbReference type="AlphaFoldDB" id="A0A923HQA0"/>
<gene>
    <name evidence="7" type="ORF">H8K36_11805</name>
</gene>
<comment type="subcellular location">
    <subcellularLocation>
        <location evidence="1">Membrane</location>
    </subcellularLocation>
</comment>
<dbReference type="GO" id="GO:0009247">
    <property type="term" value="P:glycolipid biosynthetic process"/>
    <property type="evidence" value="ECO:0007669"/>
    <property type="project" value="InterPro"/>
</dbReference>
<dbReference type="Pfam" id="PF04101">
    <property type="entry name" value="Glyco_tran_28_C"/>
    <property type="match status" value="1"/>
</dbReference>
<name>A0A923HQA0_9BURK</name>
<accession>A0A923HQA0</accession>
<evidence type="ECO:0000256" key="4">
    <source>
        <dbReference type="ARBA" id="ARBA00022679"/>
    </source>
</evidence>
<dbReference type="InterPro" id="IPR009695">
    <property type="entry name" value="Diacylglyc_glucosyltr_N"/>
</dbReference>
<dbReference type="RefSeq" id="WP_186916684.1">
    <property type="nucleotide sequence ID" value="NZ_JACOFZ010000004.1"/>
</dbReference>
<comment type="similarity">
    <text evidence="2">Belongs to the glycosyltransferase 28 family.</text>
</comment>
<protein>
    <submittedName>
        <fullName evidence="7">Galactosyldiacylglycerol synthase</fullName>
    </submittedName>
</protein>
<comment type="caution">
    <text evidence="7">The sequence shown here is derived from an EMBL/GenBank/DDBJ whole genome shotgun (WGS) entry which is preliminary data.</text>
</comment>
<dbReference type="PANTHER" id="PTHR43025">
    <property type="entry name" value="MONOGALACTOSYLDIACYLGLYCEROL SYNTHASE"/>
    <property type="match status" value="1"/>
</dbReference>
<evidence type="ECO:0000313" key="8">
    <source>
        <dbReference type="Proteomes" id="UP000627446"/>
    </source>
</evidence>
<dbReference type="SUPFAM" id="SSF53756">
    <property type="entry name" value="UDP-Glycosyltransferase/glycogen phosphorylase"/>
    <property type="match status" value="1"/>
</dbReference>
<dbReference type="Proteomes" id="UP000627446">
    <property type="component" value="Unassembled WGS sequence"/>
</dbReference>
<sequence>MADFSPTSSRKILILSVSAGAGHARAAEAIRAQANIDYPHETVVHVDVMQYATAGFRKVYTDFYMHLVNKAPSLWGYLYHYSNEAKRDSTLENLRRRLERWNAKALMRFIAEFRPDAIICTHFLPAEILSRLLSRGELDCPVWVQVTDFDLHRMWVHDRMHGYFAANEEVAFRMREHGILDEQIHVTGIPIMPAFTQVLEREVCAAELTCDPSKTTVMLMSGGGGVGDMASLARRILEMPVDMQDKAFQLIVLTGKNQQAFNALQSMRSEYSGRLYPVGFTREVERLMACADLIVTKPGGLTTSECLAMRLPMIVNAPIPGQEERNADYVLESGAALKAVDESALCFRIQQLLREPQRLRQMRQAAASIATPNAAKSVITTVMNSLVHAARGL</sequence>
<keyword evidence="4" id="KW-0808">Transferase</keyword>
<reference evidence="7" key="1">
    <citation type="submission" date="2020-08" db="EMBL/GenBank/DDBJ databases">
        <title>Novel species isolated from subtropical streams in China.</title>
        <authorList>
            <person name="Lu H."/>
        </authorList>
    </citation>
    <scope>NUCLEOTIDE SEQUENCE</scope>
    <source>
        <strain evidence="7">LX22W</strain>
    </source>
</reference>
<keyword evidence="3" id="KW-0328">Glycosyltransferase</keyword>
<dbReference type="InterPro" id="IPR007235">
    <property type="entry name" value="Glyco_trans_28_C"/>
</dbReference>
<dbReference type="Gene3D" id="3.40.50.2000">
    <property type="entry name" value="Glycogen Phosphorylase B"/>
    <property type="match status" value="1"/>
</dbReference>
<feature type="domain" description="Glycosyl transferase family 28 C-terminal" evidence="5">
    <location>
        <begin position="230"/>
        <end position="374"/>
    </location>
</feature>
<keyword evidence="8" id="KW-1185">Reference proteome</keyword>
<evidence type="ECO:0000259" key="5">
    <source>
        <dbReference type="Pfam" id="PF04101"/>
    </source>
</evidence>
<proteinExistence type="inferred from homology"/>
<dbReference type="EMBL" id="JACOFZ010000004">
    <property type="protein sequence ID" value="MBC3882066.1"/>
    <property type="molecule type" value="Genomic_DNA"/>
</dbReference>
<organism evidence="7 8">
    <name type="scientific">Undibacterium nitidum</name>
    <dbReference type="NCBI Taxonomy" id="2762298"/>
    <lineage>
        <taxon>Bacteria</taxon>
        <taxon>Pseudomonadati</taxon>
        <taxon>Pseudomonadota</taxon>
        <taxon>Betaproteobacteria</taxon>
        <taxon>Burkholderiales</taxon>
        <taxon>Oxalobacteraceae</taxon>
        <taxon>Undibacterium</taxon>
    </lineage>
</organism>
<feature type="domain" description="Diacylglycerol glucosyltransferase N-terminal" evidence="6">
    <location>
        <begin position="23"/>
        <end position="191"/>
    </location>
</feature>
<dbReference type="InterPro" id="IPR050519">
    <property type="entry name" value="Glycosyltransf_28_UgtP"/>
</dbReference>
<evidence type="ECO:0000256" key="2">
    <source>
        <dbReference type="ARBA" id="ARBA00006962"/>
    </source>
</evidence>
<evidence type="ECO:0000256" key="1">
    <source>
        <dbReference type="ARBA" id="ARBA00004370"/>
    </source>
</evidence>
<dbReference type="GO" id="GO:0016758">
    <property type="term" value="F:hexosyltransferase activity"/>
    <property type="evidence" value="ECO:0007669"/>
    <property type="project" value="InterPro"/>
</dbReference>